<dbReference type="PaxDb" id="4113-PGSC0003DMT400055133"/>
<feature type="domain" description="Reverse transcriptase zinc-binding" evidence="1">
    <location>
        <begin position="30"/>
        <end position="96"/>
    </location>
</feature>
<proteinExistence type="predicted"/>
<reference evidence="3" key="1">
    <citation type="journal article" date="2011" name="Nature">
        <title>Genome sequence and analysis of the tuber crop potato.</title>
        <authorList>
            <consortium name="The Potato Genome Sequencing Consortium"/>
        </authorList>
    </citation>
    <scope>NUCLEOTIDE SEQUENCE [LARGE SCALE GENOMIC DNA]</scope>
    <source>
        <strain evidence="3">cv. DM1-3 516 R44</strain>
    </source>
</reference>
<dbReference type="HOGENOM" id="CLU_2324813_0_0_1"/>
<dbReference type="InParanoid" id="M1BXE2"/>
<dbReference type="InterPro" id="IPR026960">
    <property type="entry name" value="RVT-Znf"/>
</dbReference>
<evidence type="ECO:0000313" key="2">
    <source>
        <dbReference type="EnsemblPlants" id="PGSC0003DMT400055133"/>
    </source>
</evidence>
<dbReference type="Pfam" id="PF13966">
    <property type="entry name" value="zf-RVT"/>
    <property type="match status" value="1"/>
</dbReference>
<evidence type="ECO:0000259" key="1">
    <source>
        <dbReference type="Pfam" id="PF13966"/>
    </source>
</evidence>
<keyword evidence="3" id="KW-1185">Reference proteome</keyword>
<sequence>MNPLGMIMTSSYLCMNSLFRNFTRSYLSFPKVSWRKLVCNNFGAPKWLFIFRMAALERLYTKDRLTKWGIINNQDCPLCLTGRESMDHMIFICPYTLYA</sequence>
<dbReference type="EnsemblPlants" id="PGSC0003DMT400055133">
    <property type="protein sequence ID" value="PGSC0003DMT400055133"/>
    <property type="gene ID" value="PGSC0003DMG400021396"/>
</dbReference>
<dbReference type="AlphaFoldDB" id="M1BXE2"/>
<dbReference type="Proteomes" id="UP000011115">
    <property type="component" value="Unassembled WGS sequence"/>
</dbReference>
<name>M1BXE2_SOLTU</name>
<organism evidence="2 3">
    <name type="scientific">Solanum tuberosum</name>
    <name type="common">Potato</name>
    <dbReference type="NCBI Taxonomy" id="4113"/>
    <lineage>
        <taxon>Eukaryota</taxon>
        <taxon>Viridiplantae</taxon>
        <taxon>Streptophyta</taxon>
        <taxon>Embryophyta</taxon>
        <taxon>Tracheophyta</taxon>
        <taxon>Spermatophyta</taxon>
        <taxon>Magnoliopsida</taxon>
        <taxon>eudicotyledons</taxon>
        <taxon>Gunneridae</taxon>
        <taxon>Pentapetalae</taxon>
        <taxon>asterids</taxon>
        <taxon>lamiids</taxon>
        <taxon>Solanales</taxon>
        <taxon>Solanaceae</taxon>
        <taxon>Solanoideae</taxon>
        <taxon>Solaneae</taxon>
        <taxon>Solanum</taxon>
    </lineage>
</organism>
<evidence type="ECO:0000313" key="3">
    <source>
        <dbReference type="Proteomes" id="UP000011115"/>
    </source>
</evidence>
<protein>
    <submittedName>
        <fullName evidence="2">Orf147a protein</fullName>
    </submittedName>
</protein>
<dbReference type="STRING" id="4113.M1BXE2"/>
<reference evidence="2" key="2">
    <citation type="submission" date="2015-06" db="UniProtKB">
        <authorList>
            <consortium name="EnsemblPlants"/>
        </authorList>
    </citation>
    <scope>IDENTIFICATION</scope>
    <source>
        <strain evidence="2">DM1-3 516 R44</strain>
    </source>
</reference>
<accession>M1BXE2</accession>
<dbReference type="Gramene" id="PGSC0003DMT400055133">
    <property type="protein sequence ID" value="PGSC0003DMT400055133"/>
    <property type="gene ID" value="PGSC0003DMG400021396"/>
</dbReference>